<proteinExistence type="predicted"/>
<gene>
    <name evidence="1" type="ORF">OH76DRAFT_713230</name>
</gene>
<keyword evidence="2" id="KW-1185">Reference proteome</keyword>
<protein>
    <submittedName>
        <fullName evidence="1">Uncharacterized protein</fullName>
    </submittedName>
</protein>
<dbReference type="AlphaFoldDB" id="A0A371D5E9"/>
<evidence type="ECO:0000313" key="1">
    <source>
        <dbReference type="EMBL" id="RDX47764.1"/>
    </source>
</evidence>
<dbReference type="Proteomes" id="UP000256964">
    <property type="component" value="Unassembled WGS sequence"/>
</dbReference>
<reference evidence="1 2" key="1">
    <citation type="journal article" date="2018" name="Biotechnol. Biofuels">
        <title>Integrative visual omics of the white-rot fungus Polyporus brumalis exposes the biotechnological potential of its oxidative enzymes for delignifying raw plant biomass.</title>
        <authorList>
            <person name="Miyauchi S."/>
            <person name="Rancon A."/>
            <person name="Drula E."/>
            <person name="Hage H."/>
            <person name="Chaduli D."/>
            <person name="Favel A."/>
            <person name="Grisel S."/>
            <person name="Henrissat B."/>
            <person name="Herpoel-Gimbert I."/>
            <person name="Ruiz-Duenas F.J."/>
            <person name="Chevret D."/>
            <person name="Hainaut M."/>
            <person name="Lin J."/>
            <person name="Wang M."/>
            <person name="Pangilinan J."/>
            <person name="Lipzen A."/>
            <person name="Lesage-Meessen L."/>
            <person name="Navarro D."/>
            <person name="Riley R."/>
            <person name="Grigoriev I.V."/>
            <person name="Zhou S."/>
            <person name="Raouche S."/>
            <person name="Rosso M.N."/>
        </authorList>
    </citation>
    <scope>NUCLEOTIDE SEQUENCE [LARGE SCALE GENOMIC DNA]</scope>
    <source>
        <strain evidence="1 2">BRFM 1820</strain>
    </source>
</reference>
<name>A0A371D5E9_9APHY</name>
<sequence length="131" mass="14455">MHSCDRALHRGQCGAACIMRPRFQVLGYTLIMGSGLSLVHGGGGEQVIPRTEYRREALKTTQSDETPIYLSTYFASPSQSEDSADAERRDSSNHRLPLAEGVAMARCKAPIPSVAFGYVRACWMARYTARQ</sequence>
<organism evidence="1 2">
    <name type="scientific">Lentinus brumalis</name>
    <dbReference type="NCBI Taxonomy" id="2498619"/>
    <lineage>
        <taxon>Eukaryota</taxon>
        <taxon>Fungi</taxon>
        <taxon>Dikarya</taxon>
        <taxon>Basidiomycota</taxon>
        <taxon>Agaricomycotina</taxon>
        <taxon>Agaricomycetes</taxon>
        <taxon>Polyporales</taxon>
        <taxon>Polyporaceae</taxon>
        <taxon>Lentinus</taxon>
    </lineage>
</organism>
<dbReference type="EMBL" id="KZ857416">
    <property type="protein sequence ID" value="RDX47764.1"/>
    <property type="molecule type" value="Genomic_DNA"/>
</dbReference>
<accession>A0A371D5E9</accession>
<evidence type="ECO:0000313" key="2">
    <source>
        <dbReference type="Proteomes" id="UP000256964"/>
    </source>
</evidence>